<name>A0A0A9ARC3_ARUDO</name>
<sequence length="32" mass="3274">MPTAGGGGLQSMRPPDPRLSPHQAARRSDAGT</sequence>
<dbReference type="EMBL" id="GBRH01244234">
    <property type="protein sequence ID" value="JAD53661.1"/>
    <property type="molecule type" value="Transcribed_RNA"/>
</dbReference>
<evidence type="ECO:0000313" key="2">
    <source>
        <dbReference type="EMBL" id="JAD53661.1"/>
    </source>
</evidence>
<protein>
    <submittedName>
        <fullName evidence="2">Uncharacterized protein</fullName>
    </submittedName>
</protein>
<proteinExistence type="predicted"/>
<evidence type="ECO:0000256" key="1">
    <source>
        <dbReference type="SAM" id="MobiDB-lite"/>
    </source>
</evidence>
<reference evidence="2" key="1">
    <citation type="submission" date="2014-09" db="EMBL/GenBank/DDBJ databases">
        <authorList>
            <person name="Magalhaes I.L.F."/>
            <person name="Oliveira U."/>
            <person name="Santos F.R."/>
            <person name="Vidigal T.H.D.A."/>
            <person name="Brescovit A.D."/>
            <person name="Santos A.J."/>
        </authorList>
    </citation>
    <scope>NUCLEOTIDE SEQUENCE</scope>
    <source>
        <tissue evidence="2">Shoot tissue taken approximately 20 cm above the soil surface</tissue>
    </source>
</reference>
<accession>A0A0A9ARC3</accession>
<feature type="region of interest" description="Disordered" evidence="1">
    <location>
        <begin position="1"/>
        <end position="32"/>
    </location>
</feature>
<reference evidence="2" key="2">
    <citation type="journal article" date="2015" name="Data Brief">
        <title>Shoot transcriptome of the giant reed, Arundo donax.</title>
        <authorList>
            <person name="Barrero R.A."/>
            <person name="Guerrero F.D."/>
            <person name="Moolhuijzen P."/>
            <person name="Goolsby J.A."/>
            <person name="Tidwell J."/>
            <person name="Bellgard S.E."/>
            <person name="Bellgard M.I."/>
        </authorList>
    </citation>
    <scope>NUCLEOTIDE SEQUENCE</scope>
    <source>
        <tissue evidence="2">Shoot tissue taken approximately 20 cm above the soil surface</tissue>
    </source>
</reference>
<dbReference type="AlphaFoldDB" id="A0A0A9ARC3"/>
<organism evidence="2">
    <name type="scientific">Arundo donax</name>
    <name type="common">Giant reed</name>
    <name type="synonym">Donax arundinaceus</name>
    <dbReference type="NCBI Taxonomy" id="35708"/>
    <lineage>
        <taxon>Eukaryota</taxon>
        <taxon>Viridiplantae</taxon>
        <taxon>Streptophyta</taxon>
        <taxon>Embryophyta</taxon>
        <taxon>Tracheophyta</taxon>
        <taxon>Spermatophyta</taxon>
        <taxon>Magnoliopsida</taxon>
        <taxon>Liliopsida</taxon>
        <taxon>Poales</taxon>
        <taxon>Poaceae</taxon>
        <taxon>PACMAD clade</taxon>
        <taxon>Arundinoideae</taxon>
        <taxon>Arundineae</taxon>
        <taxon>Arundo</taxon>
    </lineage>
</organism>